<dbReference type="EMBL" id="CAJJDN010000293">
    <property type="protein sequence ID" value="CAD8130482.1"/>
    <property type="molecule type" value="Genomic_DNA"/>
</dbReference>
<protein>
    <submittedName>
        <fullName evidence="1">Uncharacterized protein</fullName>
    </submittedName>
</protein>
<evidence type="ECO:0000313" key="1">
    <source>
        <dbReference type="EMBL" id="CAD8130482.1"/>
    </source>
</evidence>
<dbReference type="AlphaFoldDB" id="A0A8S1RTB4"/>
<dbReference type="OrthoDB" id="312234at2759"/>
<reference evidence="1" key="1">
    <citation type="submission" date="2021-01" db="EMBL/GenBank/DDBJ databases">
        <authorList>
            <consortium name="Genoscope - CEA"/>
            <person name="William W."/>
        </authorList>
    </citation>
    <scope>NUCLEOTIDE SEQUENCE</scope>
</reference>
<name>A0A8S1RTB4_9CILI</name>
<accession>A0A8S1RTB4</accession>
<keyword evidence="2" id="KW-1185">Reference proteome</keyword>
<dbReference type="Proteomes" id="UP000692954">
    <property type="component" value="Unassembled WGS sequence"/>
</dbReference>
<comment type="caution">
    <text evidence="1">The sequence shown here is derived from an EMBL/GenBank/DDBJ whole genome shotgun (WGS) entry which is preliminary data.</text>
</comment>
<proteinExistence type="predicted"/>
<evidence type="ECO:0000313" key="2">
    <source>
        <dbReference type="Proteomes" id="UP000692954"/>
    </source>
</evidence>
<organism evidence="1 2">
    <name type="scientific">Paramecium sonneborni</name>
    <dbReference type="NCBI Taxonomy" id="65129"/>
    <lineage>
        <taxon>Eukaryota</taxon>
        <taxon>Sar</taxon>
        <taxon>Alveolata</taxon>
        <taxon>Ciliophora</taxon>
        <taxon>Intramacronucleata</taxon>
        <taxon>Oligohymenophorea</taxon>
        <taxon>Peniculida</taxon>
        <taxon>Parameciidae</taxon>
        <taxon>Paramecium</taxon>
    </lineage>
</organism>
<sequence length="440" mass="51508">MINAFRIPKIHKVRDISLYPTVGEFYQYQLESFINQTQQMCKIVPQVPNVQLINQCEEICSIKGYQFKSMSSNNTHFGTLTNDNQVIIYEWKNQMIQQIGQSMSIDSSFNCFNINLSFDFSILVDCYYNNEFFIIQITNEQSIIAYQIQSFQPTKTKIQSIINGTNAFIVYAQYFNNYSILSLLSSSFQNLSSLNNQFVDFDCTTTISPNIYAITSQVIFQLSISPDAQFQQKTNFTTFDFHYFNTISVYYNLWTYSQCDQILLSFKQPYRGQCSSLLGCDNKIVVAETARYLQNKPVLQMFQNNQFLIYQFSDTIFIYEQLAGEFYTFQLNQSNNSLLYQLELTSPIQFALAVQSSYFYMPLFQYKNSMILLKDNSIYYIHRVQQYQISEEVQNENFNNSRTYPSFVYNFSVTSVLNDTALLIQVKIIQFLILNISHIK</sequence>
<gene>
    <name evidence="1" type="ORF">PSON_ATCC_30995.1.T2930013</name>
</gene>